<feature type="compositionally biased region" description="Basic and acidic residues" evidence="8">
    <location>
        <begin position="350"/>
        <end position="360"/>
    </location>
</feature>
<evidence type="ECO:0000256" key="1">
    <source>
        <dbReference type="ARBA" id="ARBA00004123"/>
    </source>
</evidence>
<feature type="domain" description="XLF-like N-terminal" evidence="9">
    <location>
        <begin position="7"/>
        <end position="123"/>
    </location>
</feature>
<accession>A0ABR3PD19</accession>
<dbReference type="CDD" id="cd22285">
    <property type="entry name" value="HD_XLF_N"/>
    <property type="match status" value="1"/>
</dbReference>
<keyword evidence="12" id="KW-1185">Reference proteome</keyword>
<dbReference type="InterPro" id="IPR053829">
    <property type="entry name" value="XLF-like_CC"/>
</dbReference>
<evidence type="ECO:0000259" key="9">
    <source>
        <dbReference type="Pfam" id="PF09302"/>
    </source>
</evidence>
<evidence type="ECO:0000256" key="3">
    <source>
        <dbReference type="ARBA" id="ARBA00023125"/>
    </source>
</evidence>
<dbReference type="Pfam" id="PF21928">
    <property type="entry name" value="XLF_CC"/>
    <property type="match status" value="1"/>
</dbReference>
<feature type="compositionally biased region" description="Basic and acidic residues" evidence="8">
    <location>
        <begin position="471"/>
        <end position="481"/>
    </location>
</feature>
<keyword evidence="2" id="KW-0227">DNA damage</keyword>
<feature type="compositionally biased region" description="Polar residues" evidence="8">
    <location>
        <begin position="389"/>
        <end position="402"/>
    </location>
</feature>
<sequence length="523" mass="56890">MTFGNGWRVLHHNRPEFPSVLVRFISFDTGYTVELTDLTIVWEETLDETAISLRAEESRCAINPGDDPGQLRILLGKIEAALCHAAGTAVELSSKDASDDLILTVSAPLPKPLQPLSWQINLTRGGASGLTNAVISPLLQHALHQQDQLEKLKAQLQLKDHVIGKLLDRMESANLYLDSVFLLPNLRFSKKVSQRDQFAEHVPGLAPYVPYTANQADLRPPILKDLLGILENVSSADGDPSVLPVPKSRWWHDINDTSQAHITLKAEPSMDLDGNETDDEEFQTQETYSSIPSGIPLSSIPSASDEIGPETPPPEVDEDAETVDEQESSPQTVRPIRTGNASGNPRSKRDRSESQARESNDADPSSSVLGSSPPPLPPPLTSRHYRSATPLSTGSVPTTLASPSKRRLGTIGGLRGSSQLQSQSQSQAVRGLSPFPTLNSDRQSTVPRSDGGGQPLDSIGASQGTSGSQLDKGKSYRRDPLFGEAGSSQVRETSVERANRKREELRKQLDAKVKAPVKKKRRF</sequence>
<dbReference type="InterPro" id="IPR015381">
    <property type="entry name" value="XLF-like_N"/>
</dbReference>
<dbReference type="EMBL" id="JBFMKM010000009">
    <property type="protein sequence ID" value="KAL1304052.1"/>
    <property type="molecule type" value="Genomic_DNA"/>
</dbReference>
<dbReference type="Proteomes" id="UP001562354">
    <property type="component" value="Unassembled WGS sequence"/>
</dbReference>
<proteinExistence type="inferred from homology"/>
<comment type="similarity">
    <text evidence="6">Belongs to the XRCC4-XLF family. XLF subfamily.</text>
</comment>
<dbReference type="Pfam" id="PF09302">
    <property type="entry name" value="XLF"/>
    <property type="match status" value="1"/>
</dbReference>
<dbReference type="RefSeq" id="XP_069200327.1">
    <property type="nucleotide sequence ID" value="XM_069344727.1"/>
</dbReference>
<feature type="region of interest" description="Disordered" evidence="8">
    <location>
        <begin position="267"/>
        <end position="523"/>
    </location>
</feature>
<feature type="compositionally biased region" description="Acidic residues" evidence="8">
    <location>
        <begin position="315"/>
        <end position="327"/>
    </location>
</feature>
<dbReference type="PANTHER" id="PTHR32235">
    <property type="entry name" value="NON-HOMOLOGOUS END-JOINING FACTOR 1"/>
    <property type="match status" value="1"/>
</dbReference>
<organism evidence="11 12">
    <name type="scientific">Neodothiora populina</name>
    <dbReference type="NCBI Taxonomy" id="2781224"/>
    <lineage>
        <taxon>Eukaryota</taxon>
        <taxon>Fungi</taxon>
        <taxon>Dikarya</taxon>
        <taxon>Ascomycota</taxon>
        <taxon>Pezizomycotina</taxon>
        <taxon>Dothideomycetes</taxon>
        <taxon>Dothideomycetidae</taxon>
        <taxon>Dothideales</taxon>
        <taxon>Dothioraceae</taxon>
        <taxon>Neodothiora</taxon>
    </lineage>
</organism>
<dbReference type="InterPro" id="IPR052287">
    <property type="entry name" value="NHEJ_factor"/>
</dbReference>
<dbReference type="InterPro" id="IPR038051">
    <property type="entry name" value="XRCC4-like_N_sf"/>
</dbReference>
<feature type="compositionally biased region" description="Polar residues" evidence="8">
    <location>
        <begin position="460"/>
        <end position="469"/>
    </location>
</feature>
<evidence type="ECO:0000256" key="7">
    <source>
        <dbReference type="ARBA" id="ARBA00044529"/>
    </source>
</evidence>
<evidence type="ECO:0000313" key="12">
    <source>
        <dbReference type="Proteomes" id="UP001562354"/>
    </source>
</evidence>
<gene>
    <name evidence="11" type="ORF">AAFC00_000489</name>
</gene>
<evidence type="ECO:0000256" key="4">
    <source>
        <dbReference type="ARBA" id="ARBA00023204"/>
    </source>
</evidence>
<keyword evidence="5" id="KW-0539">Nucleus</keyword>
<feature type="compositionally biased region" description="Low complexity" evidence="8">
    <location>
        <begin position="284"/>
        <end position="304"/>
    </location>
</feature>
<dbReference type="GeneID" id="95974192"/>
<keyword evidence="3" id="KW-0238">DNA-binding</keyword>
<reference evidence="11 12" key="1">
    <citation type="submission" date="2024-07" db="EMBL/GenBank/DDBJ databases">
        <title>Draft sequence of the Neodothiora populina.</title>
        <authorList>
            <person name="Drown D.D."/>
            <person name="Schuette U.S."/>
            <person name="Buechlein A.B."/>
            <person name="Rusch D.R."/>
            <person name="Winton L.W."/>
            <person name="Adams G.A."/>
        </authorList>
    </citation>
    <scope>NUCLEOTIDE SEQUENCE [LARGE SCALE GENOMIC DNA]</scope>
    <source>
        <strain evidence="11 12">CPC 39397</strain>
    </source>
</reference>
<keyword evidence="4" id="KW-0234">DNA repair</keyword>
<feature type="compositionally biased region" description="Basic and acidic residues" evidence="8">
    <location>
        <begin position="493"/>
        <end position="513"/>
    </location>
</feature>
<feature type="domain" description="XLF-like coiled-coil region" evidence="10">
    <location>
        <begin position="127"/>
        <end position="175"/>
    </location>
</feature>
<evidence type="ECO:0000313" key="11">
    <source>
        <dbReference type="EMBL" id="KAL1304052.1"/>
    </source>
</evidence>
<evidence type="ECO:0000256" key="5">
    <source>
        <dbReference type="ARBA" id="ARBA00023242"/>
    </source>
</evidence>
<protein>
    <recommendedName>
        <fullName evidence="7">Non-homologous end-joining factor 1</fullName>
    </recommendedName>
</protein>
<feature type="compositionally biased region" description="Low complexity" evidence="8">
    <location>
        <begin position="417"/>
        <end position="427"/>
    </location>
</feature>
<comment type="caution">
    <text evidence="11">The sequence shown here is derived from an EMBL/GenBank/DDBJ whole genome shotgun (WGS) entry which is preliminary data.</text>
</comment>
<dbReference type="Gene3D" id="2.170.210.10">
    <property type="entry name" value="DNA double-strand break repair and VJ recombination XRCC4, N-terminal"/>
    <property type="match status" value="1"/>
</dbReference>
<feature type="compositionally biased region" description="Acidic residues" evidence="8">
    <location>
        <begin position="273"/>
        <end position="283"/>
    </location>
</feature>
<feature type="compositionally biased region" description="Polar residues" evidence="8">
    <location>
        <begin position="436"/>
        <end position="447"/>
    </location>
</feature>
<evidence type="ECO:0000256" key="8">
    <source>
        <dbReference type="SAM" id="MobiDB-lite"/>
    </source>
</evidence>
<name>A0ABR3PD19_9PEZI</name>
<dbReference type="PANTHER" id="PTHR32235:SF1">
    <property type="entry name" value="NON-HOMOLOGOUS END-JOINING FACTOR 1"/>
    <property type="match status" value="1"/>
</dbReference>
<evidence type="ECO:0000259" key="10">
    <source>
        <dbReference type="Pfam" id="PF21928"/>
    </source>
</evidence>
<comment type="subcellular location">
    <subcellularLocation>
        <location evidence="1">Nucleus</location>
    </subcellularLocation>
</comment>
<evidence type="ECO:0000256" key="2">
    <source>
        <dbReference type="ARBA" id="ARBA00022763"/>
    </source>
</evidence>
<evidence type="ECO:0000256" key="6">
    <source>
        <dbReference type="ARBA" id="ARBA00025747"/>
    </source>
</evidence>